<dbReference type="PANTHER" id="PTHR31429:SF41">
    <property type="entry name" value="TRANSCRIPTION FACTOR WRKY5"/>
    <property type="match status" value="1"/>
</dbReference>
<feature type="region of interest" description="Disordered" evidence="6">
    <location>
        <begin position="25"/>
        <end position="64"/>
    </location>
</feature>
<keyword evidence="9" id="KW-1185">Reference proteome</keyword>
<keyword evidence="4" id="KW-0804">Transcription</keyword>
<evidence type="ECO:0000256" key="6">
    <source>
        <dbReference type="SAM" id="MobiDB-lite"/>
    </source>
</evidence>
<evidence type="ECO:0000256" key="3">
    <source>
        <dbReference type="ARBA" id="ARBA00023125"/>
    </source>
</evidence>
<evidence type="ECO:0000256" key="4">
    <source>
        <dbReference type="ARBA" id="ARBA00023163"/>
    </source>
</evidence>
<comment type="subcellular location">
    <subcellularLocation>
        <location evidence="1">Nucleus</location>
    </subcellularLocation>
</comment>
<feature type="region of interest" description="Disordered" evidence="6">
    <location>
        <begin position="266"/>
        <end position="291"/>
    </location>
</feature>
<evidence type="ECO:0000256" key="1">
    <source>
        <dbReference type="ARBA" id="ARBA00004123"/>
    </source>
</evidence>
<dbReference type="InterPro" id="IPR036576">
    <property type="entry name" value="WRKY_dom_sf"/>
</dbReference>
<evidence type="ECO:0000259" key="7">
    <source>
        <dbReference type="PROSITE" id="PS50811"/>
    </source>
</evidence>
<evidence type="ECO:0000256" key="2">
    <source>
        <dbReference type="ARBA" id="ARBA00023015"/>
    </source>
</evidence>
<feature type="compositionally biased region" description="Basic and acidic residues" evidence="6">
    <location>
        <begin position="50"/>
        <end position="64"/>
    </location>
</feature>
<dbReference type="InterPro" id="IPR044810">
    <property type="entry name" value="WRKY_plant"/>
</dbReference>
<sequence>MTGVQLMDHSRVAPAIAGAAAVAPPAFSGDKADSDGGGSGGEADQNDGMRTPERGENAERAEAPLRRARVSVRARSEAPMIRDGCQWRKYGQKMAKGNPCPRAYYRCTMATGCPVRKQVQRCAEDKAVLITTYEGTHNHQLPPDAAAMAKTTSAAAAMLLSGPAVSHDAGALFAGHHVAAPALLFQYHHPYASAMGGARSTITLDLTHSPPPGAAAAAAAGLLQHYRQLSPIPAMPPFTMYGFPAASGHRPAATLLGLEAPVGAGDHDCRDHQRPQLHHGPGGRPVKSSGC</sequence>
<dbReference type="SUPFAM" id="SSF118290">
    <property type="entry name" value="WRKY DNA-binding domain"/>
    <property type="match status" value="1"/>
</dbReference>
<proteinExistence type="predicted"/>
<accession>A0A811S0W9</accession>
<dbReference type="GO" id="GO:0005634">
    <property type="term" value="C:nucleus"/>
    <property type="evidence" value="ECO:0007669"/>
    <property type="project" value="UniProtKB-SubCell"/>
</dbReference>
<reference evidence="8" key="1">
    <citation type="submission" date="2020-10" db="EMBL/GenBank/DDBJ databases">
        <authorList>
            <person name="Han B."/>
            <person name="Lu T."/>
            <person name="Zhao Q."/>
            <person name="Huang X."/>
            <person name="Zhao Y."/>
        </authorList>
    </citation>
    <scope>NUCLEOTIDE SEQUENCE</scope>
</reference>
<evidence type="ECO:0000256" key="5">
    <source>
        <dbReference type="ARBA" id="ARBA00023242"/>
    </source>
</evidence>
<dbReference type="GO" id="GO:0003700">
    <property type="term" value="F:DNA-binding transcription factor activity"/>
    <property type="evidence" value="ECO:0007669"/>
    <property type="project" value="InterPro"/>
</dbReference>
<keyword evidence="2" id="KW-0805">Transcription regulation</keyword>
<dbReference type="Proteomes" id="UP000604825">
    <property type="component" value="Unassembled WGS sequence"/>
</dbReference>
<dbReference type="Gene3D" id="2.20.25.80">
    <property type="entry name" value="WRKY domain"/>
    <property type="match status" value="1"/>
</dbReference>
<keyword evidence="5" id="KW-0539">Nucleus</keyword>
<dbReference type="PROSITE" id="PS50811">
    <property type="entry name" value="WRKY"/>
    <property type="match status" value="1"/>
</dbReference>
<comment type="caution">
    <text evidence="8">The sequence shown here is derived from an EMBL/GenBank/DDBJ whole genome shotgun (WGS) entry which is preliminary data.</text>
</comment>
<dbReference type="OrthoDB" id="2020995at2759"/>
<dbReference type="AlphaFoldDB" id="A0A811S0W9"/>
<dbReference type="PANTHER" id="PTHR31429">
    <property type="entry name" value="WRKY TRANSCRIPTION FACTOR 36-RELATED"/>
    <property type="match status" value="1"/>
</dbReference>
<dbReference type="Pfam" id="PF03106">
    <property type="entry name" value="WRKY"/>
    <property type="match status" value="1"/>
</dbReference>
<gene>
    <name evidence="8" type="ORF">NCGR_LOCUS58801</name>
</gene>
<evidence type="ECO:0000313" key="8">
    <source>
        <dbReference type="EMBL" id="CAD6334703.1"/>
    </source>
</evidence>
<dbReference type="InterPro" id="IPR003657">
    <property type="entry name" value="WRKY_dom"/>
</dbReference>
<dbReference type="EMBL" id="CAJGYO010000017">
    <property type="protein sequence ID" value="CAD6334703.1"/>
    <property type="molecule type" value="Genomic_DNA"/>
</dbReference>
<dbReference type="GO" id="GO:0043565">
    <property type="term" value="F:sequence-specific DNA binding"/>
    <property type="evidence" value="ECO:0007669"/>
    <property type="project" value="InterPro"/>
</dbReference>
<dbReference type="SMART" id="SM00774">
    <property type="entry name" value="WRKY"/>
    <property type="match status" value="1"/>
</dbReference>
<dbReference type="FunFam" id="2.20.25.80:FF:000002">
    <property type="entry name" value="probable WRKY transcription factor 31"/>
    <property type="match status" value="1"/>
</dbReference>
<evidence type="ECO:0000313" key="9">
    <source>
        <dbReference type="Proteomes" id="UP000604825"/>
    </source>
</evidence>
<feature type="domain" description="WRKY" evidence="7">
    <location>
        <begin position="76"/>
        <end position="142"/>
    </location>
</feature>
<protein>
    <recommendedName>
        <fullName evidence="7">WRKY domain-containing protein</fullName>
    </recommendedName>
</protein>
<organism evidence="8 9">
    <name type="scientific">Miscanthus lutarioriparius</name>
    <dbReference type="NCBI Taxonomy" id="422564"/>
    <lineage>
        <taxon>Eukaryota</taxon>
        <taxon>Viridiplantae</taxon>
        <taxon>Streptophyta</taxon>
        <taxon>Embryophyta</taxon>
        <taxon>Tracheophyta</taxon>
        <taxon>Spermatophyta</taxon>
        <taxon>Magnoliopsida</taxon>
        <taxon>Liliopsida</taxon>
        <taxon>Poales</taxon>
        <taxon>Poaceae</taxon>
        <taxon>PACMAD clade</taxon>
        <taxon>Panicoideae</taxon>
        <taxon>Andropogonodae</taxon>
        <taxon>Andropogoneae</taxon>
        <taxon>Saccharinae</taxon>
        <taxon>Miscanthus</taxon>
    </lineage>
</organism>
<keyword evidence="3" id="KW-0238">DNA-binding</keyword>
<name>A0A811S0W9_9POAL</name>